<feature type="binding site" evidence="10">
    <location>
        <begin position="492"/>
        <end position="493"/>
    </location>
    <ligand>
        <name>L-glutamate</name>
        <dbReference type="ChEBI" id="CHEBI:29985"/>
    </ligand>
</feature>
<dbReference type="GO" id="GO:0006750">
    <property type="term" value="P:glutathione biosynthetic process"/>
    <property type="evidence" value="ECO:0007669"/>
    <property type="project" value="UniProtKB-KW"/>
</dbReference>
<feature type="chain" id="PRO_5038827676" description="Glutathione hydrolase proenzyme" evidence="13">
    <location>
        <begin position="23"/>
        <end position="608"/>
    </location>
</feature>
<dbReference type="SUPFAM" id="SSF56235">
    <property type="entry name" value="N-terminal nucleophile aminohydrolases (Ntn hydrolases)"/>
    <property type="match status" value="1"/>
</dbReference>
<feature type="binding site" evidence="10">
    <location>
        <position position="468"/>
    </location>
    <ligand>
        <name>L-glutamate</name>
        <dbReference type="ChEBI" id="CHEBI:29985"/>
    </ligand>
</feature>
<keyword evidence="15" id="KW-1185">Reference proteome</keyword>
<evidence type="ECO:0000256" key="2">
    <source>
        <dbReference type="ARBA" id="ARBA00001089"/>
    </source>
</evidence>
<organism evidence="14 15">
    <name type="scientific">Alkalimarinus sediminis</name>
    <dbReference type="NCBI Taxonomy" id="1632866"/>
    <lineage>
        <taxon>Bacteria</taxon>
        <taxon>Pseudomonadati</taxon>
        <taxon>Pseudomonadota</taxon>
        <taxon>Gammaproteobacteria</taxon>
        <taxon>Alteromonadales</taxon>
        <taxon>Alteromonadaceae</taxon>
        <taxon>Alkalimarinus</taxon>
    </lineage>
</organism>
<comment type="catalytic activity">
    <reaction evidence="1 11">
        <text>an S-substituted glutathione + H2O = an S-substituted L-cysteinylglycine + L-glutamate</text>
        <dbReference type="Rhea" id="RHEA:59468"/>
        <dbReference type="ChEBI" id="CHEBI:15377"/>
        <dbReference type="ChEBI" id="CHEBI:29985"/>
        <dbReference type="ChEBI" id="CHEBI:90779"/>
        <dbReference type="ChEBI" id="CHEBI:143103"/>
        <dbReference type="EC" id="3.4.19.13"/>
    </reaction>
</comment>
<dbReference type="AlphaFoldDB" id="A0A9E8HGB5"/>
<dbReference type="PANTHER" id="PTHR43199">
    <property type="entry name" value="GLUTATHIONE HYDROLASE"/>
    <property type="match status" value="1"/>
</dbReference>
<dbReference type="InterPro" id="IPR043137">
    <property type="entry name" value="GGT_ssub_C"/>
</dbReference>
<dbReference type="InterPro" id="IPR043138">
    <property type="entry name" value="GGT_lsub"/>
</dbReference>
<evidence type="ECO:0000313" key="14">
    <source>
        <dbReference type="EMBL" id="UZW74143.1"/>
    </source>
</evidence>
<comment type="subunit">
    <text evidence="11">This enzyme consists of two polypeptide chains, which are synthesized in precursor form from a single polypeptide.</text>
</comment>
<comment type="pathway">
    <text evidence="11">Sulfur metabolism; glutathione metabolism.</text>
</comment>
<evidence type="ECO:0000256" key="9">
    <source>
        <dbReference type="PIRSR" id="PIRSR600101-1"/>
    </source>
</evidence>
<dbReference type="EC" id="2.3.2.2" evidence="11"/>
<sequence>MPYFHRFSIIMLMALSSSFCVAAVPETQGPEAKALEAKALVAKVPAIKAPEAETRDPEAATGVQLKRSVKANRYMVSAANPYAVDAGYRVLKRGGSAVDAAIAVQMVLTLVEPQSSGIGGGAFLLHWDNSNHKLTTLDGRETAPSAATETLFLDSKGQPINWWNALAGGRSVGTPGVIAMLAKAHQQHGKLPWSTLFEDAIALSENGFQVSERLHLLVAKKTNPALGRYEQASDYFFPKGQPLAIGSTLRNPELADTLKRIATVGPKAFYSGDIAKDIVRTVQGAQDNPGLLTEQDLAAYQAKERPPVCANYHQYRVCGMGPPTSGGITTLQILSLLEPYTLSRYAPMDADAVHLFSQASRLAYADRDLYIADSDFVEVPVTGLLDPQYLKTRSALINIERDMSKATAGDVPSRAAFSTGNTHAQPSTSHISIVDASGNAISMTTSIEMAFGSTLMVRGFLLNNQLTDFSFRHQQQGKPVANRVEGRKRPRSSMSPMMIFDKNDKLVLVVGSPGGSRIINYVAKTIIGILDWQLDIQQAIDLPNISNRNGTTDLEVDTPAADLKPELESKGHVVKLRELNSGIHAILITPDGLIGGADSRREGEVKGQ</sequence>
<dbReference type="GO" id="GO:0006751">
    <property type="term" value="P:glutathione catabolic process"/>
    <property type="evidence" value="ECO:0007669"/>
    <property type="project" value="UniProtKB-UniRule"/>
</dbReference>
<evidence type="ECO:0000313" key="15">
    <source>
        <dbReference type="Proteomes" id="UP001164472"/>
    </source>
</evidence>
<dbReference type="Gene3D" id="1.10.246.130">
    <property type="match status" value="1"/>
</dbReference>
<proteinExistence type="inferred from homology"/>
<evidence type="ECO:0000256" key="4">
    <source>
        <dbReference type="ARBA" id="ARBA00022679"/>
    </source>
</evidence>
<evidence type="ECO:0000256" key="11">
    <source>
        <dbReference type="RuleBase" id="RU368036"/>
    </source>
</evidence>
<dbReference type="Gene3D" id="3.60.20.40">
    <property type="match status" value="1"/>
</dbReference>
<dbReference type="InterPro" id="IPR051792">
    <property type="entry name" value="GGT_bact"/>
</dbReference>
<feature type="active site" description="Nucleophile" evidence="9">
    <location>
        <position position="428"/>
    </location>
</feature>
<feature type="binding site" evidence="10">
    <location>
        <position position="140"/>
    </location>
    <ligand>
        <name>L-glutamate</name>
        <dbReference type="ChEBI" id="CHEBI:29985"/>
    </ligand>
</feature>
<keyword evidence="4 11" id="KW-0808">Transferase</keyword>
<dbReference type="InterPro" id="IPR000101">
    <property type="entry name" value="GGT_peptidase"/>
</dbReference>
<feature type="region of interest" description="Disordered" evidence="12">
    <location>
        <begin position="477"/>
        <end position="496"/>
    </location>
</feature>
<protein>
    <recommendedName>
        <fullName evidence="11">Glutathione hydrolase proenzyme</fullName>
        <ecNumber evidence="11">2.3.2.2</ecNumber>
        <ecNumber evidence="11">3.4.19.13</ecNumber>
    </recommendedName>
    <component>
        <recommendedName>
            <fullName evidence="11">Glutathione hydrolase large chain</fullName>
        </recommendedName>
    </component>
    <component>
        <recommendedName>
            <fullName evidence="11">Glutathione hydrolase small chain</fullName>
        </recommendedName>
    </component>
</protein>
<gene>
    <name evidence="14" type="primary">ggt</name>
    <name evidence="14" type="ORF">NNL22_14100</name>
</gene>
<evidence type="ECO:0000256" key="13">
    <source>
        <dbReference type="SAM" id="SignalP"/>
    </source>
</evidence>
<reference evidence="14" key="1">
    <citation type="submission" date="2022-07" db="EMBL/GenBank/DDBJ databases">
        <title>Alkalimarinus sp. nov., isolated from gut of a Alitta virens.</title>
        <authorList>
            <person name="Yang A.I."/>
            <person name="Shin N.-R."/>
        </authorList>
    </citation>
    <scope>NUCLEOTIDE SEQUENCE</scope>
    <source>
        <strain evidence="14">FA028</strain>
    </source>
</reference>
<dbReference type="EC" id="3.4.19.13" evidence="11"/>
<dbReference type="Pfam" id="PF01019">
    <property type="entry name" value="G_glu_transpept"/>
    <property type="match status" value="1"/>
</dbReference>
<dbReference type="EMBL" id="CP101527">
    <property type="protein sequence ID" value="UZW74143.1"/>
    <property type="molecule type" value="Genomic_DNA"/>
</dbReference>
<keyword evidence="11" id="KW-0317">Glutathione biosynthesis</keyword>
<dbReference type="Proteomes" id="UP001164472">
    <property type="component" value="Chromosome"/>
</dbReference>
<dbReference type="PRINTS" id="PR01210">
    <property type="entry name" value="GGTRANSPTASE"/>
</dbReference>
<dbReference type="GO" id="GO:0103068">
    <property type="term" value="F:leukotriene C4 gamma-glutamyl transferase activity"/>
    <property type="evidence" value="ECO:0007669"/>
    <property type="project" value="UniProtKB-EC"/>
</dbReference>
<name>A0A9E8HGB5_9ALTE</name>
<feature type="signal peptide" evidence="13">
    <location>
        <begin position="1"/>
        <end position="22"/>
    </location>
</feature>
<keyword evidence="6 11" id="KW-0865">Zymogen</keyword>
<evidence type="ECO:0000256" key="8">
    <source>
        <dbReference type="ARBA" id="ARBA00047417"/>
    </source>
</evidence>
<dbReference type="InterPro" id="IPR029055">
    <property type="entry name" value="Ntn_hydrolases_N"/>
</dbReference>
<feature type="binding site" evidence="10">
    <location>
        <position position="515"/>
    </location>
    <ligand>
        <name>L-glutamate</name>
        <dbReference type="ChEBI" id="CHEBI:29985"/>
    </ligand>
</feature>
<evidence type="ECO:0000256" key="3">
    <source>
        <dbReference type="ARBA" id="ARBA00009381"/>
    </source>
</evidence>
<dbReference type="KEGG" id="asem:NNL22_14100"/>
<keyword evidence="7 11" id="KW-0012">Acyltransferase</keyword>
<comment type="catalytic activity">
    <reaction evidence="8 11">
        <text>an N-terminal (5-L-glutamyl)-[peptide] + an alpha-amino acid = 5-L-glutamyl amino acid + an N-terminal L-alpha-aminoacyl-[peptide]</text>
        <dbReference type="Rhea" id="RHEA:23904"/>
        <dbReference type="Rhea" id="RHEA-COMP:9780"/>
        <dbReference type="Rhea" id="RHEA-COMP:9795"/>
        <dbReference type="ChEBI" id="CHEBI:77644"/>
        <dbReference type="ChEBI" id="CHEBI:78597"/>
        <dbReference type="ChEBI" id="CHEBI:78599"/>
        <dbReference type="ChEBI" id="CHEBI:78608"/>
        <dbReference type="EC" id="2.3.2.2"/>
    </reaction>
</comment>
<dbReference type="GO" id="GO:0036374">
    <property type="term" value="F:glutathione hydrolase activity"/>
    <property type="evidence" value="ECO:0007669"/>
    <property type="project" value="UniProtKB-UniRule"/>
</dbReference>
<dbReference type="RefSeq" id="WP_251811255.1">
    <property type="nucleotide sequence ID" value="NZ_CP101527.1"/>
</dbReference>
<evidence type="ECO:0000256" key="6">
    <source>
        <dbReference type="ARBA" id="ARBA00023145"/>
    </source>
</evidence>
<keyword evidence="5 11" id="KW-0378">Hydrolase</keyword>
<evidence type="ECO:0000256" key="10">
    <source>
        <dbReference type="PIRSR" id="PIRSR600101-2"/>
    </source>
</evidence>
<comment type="catalytic activity">
    <reaction evidence="2 11">
        <text>glutathione + H2O = L-cysteinylglycine + L-glutamate</text>
        <dbReference type="Rhea" id="RHEA:28807"/>
        <dbReference type="ChEBI" id="CHEBI:15377"/>
        <dbReference type="ChEBI" id="CHEBI:29985"/>
        <dbReference type="ChEBI" id="CHEBI:57925"/>
        <dbReference type="ChEBI" id="CHEBI:61694"/>
        <dbReference type="EC" id="3.4.19.13"/>
    </reaction>
</comment>
<evidence type="ECO:0000256" key="5">
    <source>
        <dbReference type="ARBA" id="ARBA00022801"/>
    </source>
</evidence>
<comment type="PTM">
    <text evidence="11">Cleaved by autocatalysis into a large and a small subunit.</text>
</comment>
<evidence type="ECO:0000256" key="7">
    <source>
        <dbReference type="ARBA" id="ARBA00023315"/>
    </source>
</evidence>
<evidence type="ECO:0000256" key="1">
    <source>
        <dbReference type="ARBA" id="ARBA00001049"/>
    </source>
</evidence>
<dbReference type="PANTHER" id="PTHR43199:SF1">
    <property type="entry name" value="GLUTATHIONE HYDROLASE PROENZYME"/>
    <property type="match status" value="1"/>
</dbReference>
<keyword evidence="13" id="KW-0732">Signal</keyword>
<comment type="similarity">
    <text evidence="3 11">Belongs to the gamma-glutamyltransferase family.</text>
</comment>
<dbReference type="NCBIfam" id="TIGR00066">
    <property type="entry name" value="g_glut_trans"/>
    <property type="match status" value="1"/>
</dbReference>
<accession>A0A9E8HGB5</accession>
<evidence type="ECO:0000256" key="12">
    <source>
        <dbReference type="SAM" id="MobiDB-lite"/>
    </source>
</evidence>